<sequence>MGKTPAQRLRVAPPRQFSGCVLLIFFQFLSHSETSFSIPELQHQFLESFSVAFYSRKSNTERRHRSRANRITDHGAWFHSLRRTEALHAGRRPLGQPCVGLCGVLGAAHRPALSDDSAGKRALLLPLSPSANHPLAEEWSGAEDADQRSTHRRLIGNTPLNAPPLLSLCGKERCCSCSYAMLSVCRFALSYPSGGVGERRGG</sequence>
<gene>
    <name evidence="1" type="ORF">AVEN_30021_1</name>
</gene>
<dbReference type="AlphaFoldDB" id="A0A4Y2DVI5"/>
<dbReference type="EMBL" id="BGPR01000447">
    <property type="protein sequence ID" value="GBM20771.1"/>
    <property type="molecule type" value="Genomic_DNA"/>
</dbReference>
<keyword evidence="2" id="KW-1185">Reference proteome</keyword>
<comment type="caution">
    <text evidence="1">The sequence shown here is derived from an EMBL/GenBank/DDBJ whole genome shotgun (WGS) entry which is preliminary data.</text>
</comment>
<reference evidence="1 2" key="1">
    <citation type="journal article" date="2019" name="Sci. Rep.">
        <title>Orb-weaving spider Araneus ventricosus genome elucidates the spidroin gene catalogue.</title>
        <authorList>
            <person name="Kono N."/>
            <person name="Nakamura H."/>
            <person name="Ohtoshi R."/>
            <person name="Moran D.A.P."/>
            <person name="Shinohara A."/>
            <person name="Yoshida Y."/>
            <person name="Fujiwara M."/>
            <person name="Mori M."/>
            <person name="Tomita M."/>
            <person name="Arakawa K."/>
        </authorList>
    </citation>
    <scope>NUCLEOTIDE SEQUENCE [LARGE SCALE GENOMIC DNA]</scope>
</reference>
<dbReference type="Proteomes" id="UP000499080">
    <property type="component" value="Unassembled WGS sequence"/>
</dbReference>
<proteinExistence type="predicted"/>
<protein>
    <submittedName>
        <fullName evidence="1">Uncharacterized protein</fullName>
    </submittedName>
</protein>
<name>A0A4Y2DVI5_ARAVE</name>
<organism evidence="1 2">
    <name type="scientific">Araneus ventricosus</name>
    <name type="common">Orbweaver spider</name>
    <name type="synonym">Epeira ventricosa</name>
    <dbReference type="NCBI Taxonomy" id="182803"/>
    <lineage>
        <taxon>Eukaryota</taxon>
        <taxon>Metazoa</taxon>
        <taxon>Ecdysozoa</taxon>
        <taxon>Arthropoda</taxon>
        <taxon>Chelicerata</taxon>
        <taxon>Arachnida</taxon>
        <taxon>Araneae</taxon>
        <taxon>Araneomorphae</taxon>
        <taxon>Entelegynae</taxon>
        <taxon>Araneoidea</taxon>
        <taxon>Araneidae</taxon>
        <taxon>Araneus</taxon>
    </lineage>
</organism>
<evidence type="ECO:0000313" key="1">
    <source>
        <dbReference type="EMBL" id="GBM20771.1"/>
    </source>
</evidence>
<accession>A0A4Y2DVI5</accession>
<evidence type="ECO:0000313" key="2">
    <source>
        <dbReference type="Proteomes" id="UP000499080"/>
    </source>
</evidence>